<feature type="compositionally biased region" description="Polar residues" evidence="1">
    <location>
        <begin position="25"/>
        <end position="34"/>
    </location>
</feature>
<dbReference type="EMBL" id="JADMLG010000001">
    <property type="protein sequence ID" value="MBH0775016.1"/>
    <property type="molecule type" value="Genomic_DNA"/>
</dbReference>
<gene>
    <name evidence="2" type="ORF">IT779_01785</name>
</gene>
<accession>A0A931I6C0</accession>
<sequence>MTAPQRLLVARLPTPPTVAPVFPGPSTTEGTAPSSPVAHVDGSRVPVIPAFVSAYFSGTATPTVLFAPSVPTAVTAGGTGLLTVTARYAQSFASNFGDTGFTSARVTGGAGSGIVVSASFGADTRAVGADAALVGFGTLSATAAGHAGALPAYSARGTATASVSSSGP</sequence>
<organism evidence="2 3">
    <name type="scientific">Nocardia bovistercoris</name>
    <dbReference type="NCBI Taxonomy" id="2785916"/>
    <lineage>
        <taxon>Bacteria</taxon>
        <taxon>Bacillati</taxon>
        <taxon>Actinomycetota</taxon>
        <taxon>Actinomycetes</taxon>
        <taxon>Mycobacteriales</taxon>
        <taxon>Nocardiaceae</taxon>
        <taxon>Nocardia</taxon>
    </lineage>
</organism>
<feature type="region of interest" description="Disordered" evidence="1">
    <location>
        <begin position="18"/>
        <end position="38"/>
    </location>
</feature>
<keyword evidence="3" id="KW-1185">Reference proteome</keyword>
<dbReference type="AlphaFoldDB" id="A0A931I6C0"/>
<dbReference type="Proteomes" id="UP000655751">
    <property type="component" value="Unassembled WGS sequence"/>
</dbReference>
<reference evidence="2" key="1">
    <citation type="submission" date="2020-11" db="EMBL/GenBank/DDBJ databases">
        <title>Nocardia NEAU-351.nov., a novel actinomycete isolated from the cow dung.</title>
        <authorList>
            <person name="Zhang X."/>
        </authorList>
    </citation>
    <scope>NUCLEOTIDE SEQUENCE</scope>
    <source>
        <strain evidence="2">NEAU-351</strain>
    </source>
</reference>
<name>A0A931I6C0_9NOCA</name>
<evidence type="ECO:0000256" key="1">
    <source>
        <dbReference type="SAM" id="MobiDB-lite"/>
    </source>
</evidence>
<dbReference type="RefSeq" id="WP_196147343.1">
    <property type="nucleotide sequence ID" value="NZ_JADMLG010000001.1"/>
</dbReference>
<proteinExistence type="predicted"/>
<comment type="caution">
    <text evidence="2">The sequence shown here is derived from an EMBL/GenBank/DDBJ whole genome shotgun (WGS) entry which is preliminary data.</text>
</comment>
<evidence type="ECO:0000313" key="3">
    <source>
        <dbReference type="Proteomes" id="UP000655751"/>
    </source>
</evidence>
<evidence type="ECO:0000313" key="2">
    <source>
        <dbReference type="EMBL" id="MBH0775016.1"/>
    </source>
</evidence>
<protein>
    <submittedName>
        <fullName evidence="2">Uncharacterized protein</fullName>
    </submittedName>
</protein>